<feature type="region of interest" description="Disordered" evidence="1">
    <location>
        <begin position="206"/>
        <end position="225"/>
    </location>
</feature>
<dbReference type="AlphaFoldDB" id="A0A382JUK4"/>
<organism evidence="2">
    <name type="scientific">marine metagenome</name>
    <dbReference type="NCBI Taxonomy" id="408172"/>
    <lineage>
        <taxon>unclassified sequences</taxon>
        <taxon>metagenomes</taxon>
        <taxon>ecological metagenomes</taxon>
    </lineage>
</organism>
<name>A0A382JUK4_9ZZZZ</name>
<evidence type="ECO:0000256" key="1">
    <source>
        <dbReference type="SAM" id="MobiDB-lite"/>
    </source>
</evidence>
<reference evidence="2" key="1">
    <citation type="submission" date="2018-05" db="EMBL/GenBank/DDBJ databases">
        <authorList>
            <person name="Lanie J.A."/>
            <person name="Ng W.-L."/>
            <person name="Kazmierczak K.M."/>
            <person name="Andrzejewski T.M."/>
            <person name="Davidsen T.M."/>
            <person name="Wayne K.J."/>
            <person name="Tettelin H."/>
            <person name="Glass J.I."/>
            <person name="Rusch D."/>
            <person name="Podicherti R."/>
            <person name="Tsui H.-C.T."/>
            <person name="Winkler M.E."/>
        </authorList>
    </citation>
    <scope>NUCLEOTIDE SEQUENCE</scope>
</reference>
<feature type="non-terminal residue" evidence="2">
    <location>
        <position position="411"/>
    </location>
</feature>
<sequence>MTGDLKADADEITDARVGDHDCDITISDGTTTSLYTFTITITNVNDAPTLTVTADGSGTFAEDGSAEDLYSSVTVADNDATLTNLYTELKLTVTLVTDTTEYLNVNGGACDLTNANSETTTLGGSDLTCAVSLTLTTATVTLSHAGLTDAQLQTLVDGLSYENTDQTPTAAARVITITELTDSGGSAGASDDDVVPTNAASTVTVSATNDAPTSNGGAPGTEPNEDATYTFTVTEAHWGYSDTESDAMHSVDITTLPGTGTLMYDSSAVEAGDDITAGNLGGLTYVPVGNANGAVTFTFKTYDGTAWQSAAATYTMTYAAVNDLPESSGGAPGTEPAEDATYTFTVTEAHWGYDDPVEDSAMATVDITTLPGTGTLRYGGSDVIAGADIAAASLGGLTYVPVANANGAVTF</sequence>
<evidence type="ECO:0000313" key="2">
    <source>
        <dbReference type="EMBL" id="SVC16174.1"/>
    </source>
</evidence>
<evidence type="ECO:0008006" key="3">
    <source>
        <dbReference type="Google" id="ProtNLM"/>
    </source>
</evidence>
<proteinExistence type="predicted"/>
<dbReference type="EMBL" id="UINC01076731">
    <property type="protein sequence ID" value="SVC16174.1"/>
    <property type="molecule type" value="Genomic_DNA"/>
</dbReference>
<protein>
    <recommendedName>
        <fullName evidence="3">Cadherin domain-containing protein</fullName>
    </recommendedName>
</protein>
<gene>
    <name evidence="2" type="ORF">METZ01_LOCUS269028</name>
</gene>
<accession>A0A382JUK4</accession>